<sequence length="185" mass="19858">MELLSIFAIAVGLAMDAFAAAICKGLQLREPEFSKTFSVGLCFGLFQGLMPVFGYLLASAFAEDIRAIDHWVAFFLLGIIGAHMIRESFDKTCDFTTGFDIKSLLLIGLATSIDAMAIGISFAFLKVNIVSSSIIIGLTTFVIAMIGMSIGNIFGIKYKSAAERVGGLILIAMGIKILLEHTLFA</sequence>
<evidence type="ECO:0000256" key="2">
    <source>
        <dbReference type="ARBA" id="ARBA00022475"/>
    </source>
</evidence>
<keyword evidence="2 8" id="KW-1003">Cell membrane</keyword>
<comment type="function">
    <text evidence="8">Probably functions as a manganese efflux pump.</text>
</comment>
<keyword evidence="4 8" id="KW-1133">Transmembrane helix</keyword>
<accession>A0ABY7QSD1</accession>
<keyword evidence="10" id="KW-1185">Reference proteome</keyword>
<keyword evidence="6 8" id="KW-0472">Membrane</keyword>
<feature type="transmembrane region" description="Helical" evidence="8">
    <location>
        <begin position="68"/>
        <end position="85"/>
    </location>
</feature>
<gene>
    <name evidence="8" type="primary">mntP</name>
    <name evidence="9" type="ORF">O6R05_06760</name>
</gene>
<keyword evidence="1 8" id="KW-0813">Transport</keyword>
<evidence type="ECO:0000256" key="4">
    <source>
        <dbReference type="ARBA" id="ARBA00022989"/>
    </source>
</evidence>
<evidence type="ECO:0000256" key="8">
    <source>
        <dbReference type="HAMAP-Rule" id="MF_01521"/>
    </source>
</evidence>
<dbReference type="EMBL" id="CP115667">
    <property type="protein sequence ID" value="WBW49697.1"/>
    <property type="molecule type" value="Genomic_DNA"/>
</dbReference>
<evidence type="ECO:0000256" key="1">
    <source>
        <dbReference type="ARBA" id="ARBA00022448"/>
    </source>
</evidence>
<reference evidence="9 10" key="1">
    <citation type="submission" date="2023-01" db="EMBL/GenBank/DDBJ databases">
        <authorList>
            <person name="Lee S.H."/>
            <person name="Jung H.S."/>
            <person name="Yun J.U."/>
        </authorList>
    </citation>
    <scope>NUCLEOTIDE SEQUENCE [LARGE SCALE GENOMIC DNA]</scope>
    <source>
        <strain evidence="9 10">CBA3646</strain>
    </source>
</reference>
<evidence type="ECO:0000256" key="3">
    <source>
        <dbReference type="ARBA" id="ARBA00022692"/>
    </source>
</evidence>
<evidence type="ECO:0000256" key="7">
    <source>
        <dbReference type="ARBA" id="ARBA00023211"/>
    </source>
</evidence>
<evidence type="ECO:0000256" key="5">
    <source>
        <dbReference type="ARBA" id="ARBA00023065"/>
    </source>
</evidence>
<feature type="transmembrane region" description="Helical" evidence="8">
    <location>
        <begin position="37"/>
        <end position="56"/>
    </location>
</feature>
<evidence type="ECO:0000313" key="10">
    <source>
        <dbReference type="Proteomes" id="UP001210339"/>
    </source>
</evidence>
<feature type="transmembrane region" description="Helical" evidence="8">
    <location>
        <begin position="134"/>
        <end position="155"/>
    </location>
</feature>
<comment type="subcellular location">
    <subcellularLocation>
        <location evidence="8">Cell membrane</location>
        <topology evidence="8">Multi-pass membrane protein</topology>
    </subcellularLocation>
</comment>
<feature type="transmembrane region" description="Helical" evidence="8">
    <location>
        <begin position="161"/>
        <end position="179"/>
    </location>
</feature>
<dbReference type="Pfam" id="PF02659">
    <property type="entry name" value="Mntp"/>
    <property type="match status" value="1"/>
</dbReference>
<comment type="similarity">
    <text evidence="8">Belongs to the MntP (TC 9.B.29) family.</text>
</comment>
<evidence type="ECO:0000256" key="6">
    <source>
        <dbReference type="ARBA" id="ARBA00023136"/>
    </source>
</evidence>
<keyword evidence="5 8" id="KW-0406">Ion transport</keyword>
<dbReference type="HAMAP" id="MF_01521">
    <property type="entry name" value="MntP_pump"/>
    <property type="match status" value="1"/>
</dbReference>
<keyword evidence="7 8" id="KW-0464">Manganese</keyword>
<name>A0ABY7QSD1_9FIRM</name>
<dbReference type="PANTHER" id="PTHR35529:SF1">
    <property type="entry name" value="MANGANESE EFFLUX PUMP MNTP-RELATED"/>
    <property type="match status" value="1"/>
</dbReference>
<proteinExistence type="inferred from homology"/>
<dbReference type="InterPro" id="IPR022929">
    <property type="entry name" value="Put_MntP"/>
</dbReference>
<evidence type="ECO:0000313" key="9">
    <source>
        <dbReference type="EMBL" id="WBW49697.1"/>
    </source>
</evidence>
<protein>
    <recommendedName>
        <fullName evidence="8">Putative manganese efflux pump MntP</fullName>
    </recommendedName>
</protein>
<feature type="transmembrane region" description="Helical" evidence="8">
    <location>
        <begin position="105"/>
        <end position="125"/>
    </location>
</feature>
<keyword evidence="3 8" id="KW-0812">Transmembrane</keyword>
<organism evidence="9 10">
    <name type="scientific">Peptoniphilus equinus</name>
    <dbReference type="NCBI Taxonomy" id="3016343"/>
    <lineage>
        <taxon>Bacteria</taxon>
        <taxon>Bacillati</taxon>
        <taxon>Bacillota</taxon>
        <taxon>Tissierellia</taxon>
        <taxon>Tissierellales</taxon>
        <taxon>Peptoniphilaceae</taxon>
        <taxon>Peptoniphilus</taxon>
    </lineage>
</organism>
<dbReference type="Proteomes" id="UP001210339">
    <property type="component" value="Chromosome"/>
</dbReference>
<dbReference type="RefSeq" id="WP_271191228.1">
    <property type="nucleotide sequence ID" value="NZ_CP115667.1"/>
</dbReference>
<dbReference type="PANTHER" id="PTHR35529">
    <property type="entry name" value="MANGANESE EFFLUX PUMP MNTP-RELATED"/>
    <property type="match status" value="1"/>
</dbReference>
<dbReference type="InterPro" id="IPR003810">
    <property type="entry name" value="Mntp/YtaF"/>
</dbReference>